<proteinExistence type="predicted"/>
<organism evidence="2">
    <name type="scientific">invertebrate metagenome</name>
    <dbReference type="NCBI Taxonomy" id="1711999"/>
    <lineage>
        <taxon>unclassified sequences</taxon>
        <taxon>metagenomes</taxon>
        <taxon>organismal metagenomes</taxon>
    </lineage>
</organism>
<dbReference type="AlphaFoldDB" id="A0A2H9T3M6"/>
<dbReference type="EMBL" id="NSIT01000357">
    <property type="protein sequence ID" value="PJE77825.1"/>
    <property type="molecule type" value="Genomic_DNA"/>
</dbReference>
<keyword evidence="1" id="KW-0472">Membrane</keyword>
<accession>A0A2H9T3M6</accession>
<gene>
    <name evidence="2" type="ORF">CI610_03247</name>
</gene>
<comment type="caution">
    <text evidence="2">The sequence shown here is derived from an EMBL/GenBank/DDBJ whole genome shotgun (WGS) entry which is preliminary data.</text>
</comment>
<keyword evidence="1" id="KW-1133">Transmembrane helix</keyword>
<protein>
    <submittedName>
        <fullName evidence="2">Uncharacterized protein</fullName>
    </submittedName>
</protein>
<evidence type="ECO:0000256" key="1">
    <source>
        <dbReference type="SAM" id="Phobius"/>
    </source>
</evidence>
<sequence length="68" mass="7555">MFLFVCCQGKLTSEAFLYVVYCVCVPVTVTVVVLQSRALSLLMFLSCSCRLLSRECPSYSYTSVSPVL</sequence>
<feature type="transmembrane region" description="Helical" evidence="1">
    <location>
        <begin position="15"/>
        <end position="34"/>
    </location>
</feature>
<reference evidence="2" key="1">
    <citation type="journal article" date="2017" name="Appl. Environ. Microbiol.">
        <title>Molecular characterization of an Endozoicomonas-like organism causing infection in king scallop Pecten maximus L.</title>
        <authorList>
            <person name="Cano I."/>
            <person name="van Aerle R."/>
            <person name="Ross S."/>
            <person name="Verner-Jeffreys D.W."/>
            <person name="Paley R.K."/>
            <person name="Rimmer G."/>
            <person name="Ryder D."/>
            <person name="Hooper P."/>
            <person name="Stone D."/>
            <person name="Feist S.W."/>
        </authorList>
    </citation>
    <scope>NUCLEOTIDE SEQUENCE</scope>
</reference>
<name>A0A2H9T3M6_9ZZZZ</name>
<evidence type="ECO:0000313" key="2">
    <source>
        <dbReference type="EMBL" id="PJE77825.1"/>
    </source>
</evidence>
<keyword evidence="1" id="KW-0812">Transmembrane</keyword>